<dbReference type="PANTHER" id="PTHR11439">
    <property type="entry name" value="GAG-POL-RELATED RETROTRANSPOSON"/>
    <property type="match status" value="1"/>
</dbReference>
<feature type="domain" description="Reverse transcriptase Ty1/copia-type" evidence="1">
    <location>
        <begin position="3"/>
        <end position="170"/>
    </location>
</feature>
<evidence type="ECO:0000259" key="1">
    <source>
        <dbReference type="Pfam" id="PF07727"/>
    </source>
</evidence>
<evidence type="ECO:0000313" key="2">
    <source>
        <dbReference type="EMBL" id="KAD4585779.1"/>
    </source>
</evidence>
<dbReference type="CDD" id="cd09272">
    <property type="entry name" value="RNase_HI_RT_Ty1"/>
    <property type="match status" value="1"/>
</dbReference>
<dbReference type="EMBL" id="SZYD01000012">
    <property type="protein sequence ID" value="KAD4585779.1"/>
    <property type="molecule type" value="Genomic_DNA"/>
</dbReference>
<dbReference type="Pfam" id="PF07727">
    <property type="entry name" value="RVT_2"/>
    <property type="match status" value="1"/>
</dbReference>
<accession>A0A5N6NE94</accession>
<comment type="caution">
    <text evidence="2">The sequence shown here is derived from an EMBL/GenBank/DDBJ whole genome shotgun (WGS) entry which is preliminary data.</text>
</comment>
<protein>
    <recommendedName>
        <fullName evidence="1">Reverse transcriptase Ty1/copia-type domain-containing protein</fullName>
    </recommendedName>
</protein>
<keyword evidence="3" id="KW-1185">Reference proteome</keyword>
<dbReference type="InterPro" id="IPR013103">
    <property type="entry name" value="RVT_2"/>
</dbReference>
<dbReference type="PANTHER" id="PTHR11439:SF495">
    <property type="entry name" value="REVERSE TRANSCRIPTASE, RNA-DEPENDENT DNA POLYMERASE-RELATED"/>
    <property type="match status" value="1"/>
</dbReference>
<name>A0A5N6NE94_9ASTR</name>
<dbReference type="OrthoDB" id="10692995at2759"/>
<reference evidence="2 3" key="1">
    <citation type="submission" date="2019-05" db="EMBL/GenBank/DDBJ databases">
        <title>Mikania micrantha, genome provides insights into the molecular mechanism of rapid growth.</title>
        <authorList>
            <person name="Liu B."/>
        </authorList>
    </citation>
    <scope>NUCLEOTIDE SEQUENCE [LARGE SCALE GENOMIC DNA]</scope>
    <source>
        <strain evidence="2">NLD-2019</strain>
        <tissue evidence="2">Leaf</tissue>
    </source>
</reference>
<sequence>MNFTMYQIDMKTAFLYGDVKEEIYVSQPPGFIDSDNPQQVFKLDKALYSLHKAPRAWYATLTKHLLSHGYVRGAIDQTLFRKQVNDDIILVQIYVDDIIFGSTNNQLCKDFEQIMRKKFEMSSLGEMIFFLGLQVRQDSSGIVIHQGKYVDDILAKFKFDDCKAVNTPIATCPALTVDEDCQSVDHTWYRFMIGSLMYFTASRPDIMFAVCQCARYQANPKLSHLHVVKKIFRYLKGKPRLGLWKSTSGGCQFLGDRHISWHCKKQHTVSTSTAEAEYVAASTCCSQVIWIQTQLLDYGLEFLNSPVFCDNDAAIQICKNPVQHSKTKHIDIKVHFIRDCFDRNLIHLEKIDTSVNTADLFTKAIDRSRFNVLTELLKMLRFCY</sequence>
<dbReference type="AlphaFoldDB" id="A0A5N6NE94"/>
<evidence type="ECO:0000313" key="3">
    <source>
        <dbReference type="Proteomes" id="UP000326396"/>
    </source>
</evidence>
<dbReference type="Proteomes" id="UP000326396">
    <property type="component" value="Linkage Group LG2"/>
</dbReference>
<dbReference type="SUPFAM" id="SSF56672">
    <property type="entry name" value="DNA/RNA polymerases"/>
    <property type="match status" value="1"/>
</dbReference>
<organism evidence="2 3">
    <name type="scientific">Mikania micrantha</name>
    <name type="common">bitter vine</name>
    <dbReference type="NCBI Taxonomy" id="192012"/>
    <lineage>
        <taxon>Eukaryota</taxon>
        <taxon>Viridiplantae</taxon>
        <taxon>Streptophyta</taxon>
        <taxon>Embryophyta</taxon>
        <taxon>Tracheophyta</taxon>
        <taxon>Spermatophyta</taxon>
        <taxon>Magnoliopsida</taxon>
        <taxon>eudicotyledons</taxon>
        <taxon>Gunneridae</taxon>
        <taxon>Pentapetalae</taxon>
        <taxon>asterids</taxon>
        <taxon>campanulids</taxon>
        <taxon>Asterales</taxon>
        <taxon>Asteraceae</taxon>
        <taxon>Asteroideae</taxon>
        <taxon>Heliantheae alliance</taxon>
        <taxon>Eupatorieae</taxon>
        <taxon>Mikania</taxon>
    </lineage>
</organism>
<dbReference type="InterPro" id="IPR043502">
    <property type="entry name" value="DNA/RNA_pol_sf"/>
</dbReference>
<gene>
    <name evidence="2" type="ORF">E3N88_23380</name>
</gene>
<proteinExistence type="predicted"/>